<name>A0A507C8S8_9FUNG</name>
<reference evidence="4 5" key="1">
    <citation type="journal article" date="2019" name="Sci. Rep.">
        <title>Comparative genomics of chytrid fungi reveal insights into the obligate biotrophic and pathogenic lifestyle of Synchytrium endobioticum.</title>
        <authorList>
            <person name="van de Vossenberg B.T.L.H."/>
            <person name="Warris S."/>
            <person name="Nguyen H.D.T."/>
            <person name="van Gent-Pelzer M.P.E."/>
            <person name="Joly D.L."/>
            <person name="van de Geest H.C."/>
            <person name="Bonants P.J.M."/>
            <person name="Smith D.S."/>
            <person name="Levesque C.A."/>
            <person name="van der Lee T.A.J."/>
        </authorList>
    </citation>
    <scope>NUCLEOTIDE SEQUENCE [LARGE SCALE GENOMIC DNA]</scope>
    <source>
        <strain evidence="3 5">LEV6574</strain>
        <strain evidence="2 4">MB42</strain>
    </source>
</reference>
<evidence type="ECO:0008006" key="6">
    <source>
        <dbReference type="Google" id="ProtNLM"/>
    </source>
</evidence>
<comment type="caution">
    <text evidence="2">The sequence shown here is derived from an EMBL/GenBank/DDBJ whole genome shotgun (WGS) entry which is preliminary data.</text>
</comment>
<feature type="signal peptide" evidence="1">
    <location>
        <begin position="1"/>
        <end position="24"/>
    </location>
</feature>
<dbReference type="Proteomes" id="UP000317494">
    <property type="component" value="Unassembled WGS sequence"/>
</dbReference>
<dbReference type="EMBL" id="QEAN01000521">
    <property type="protein sequence ID" value="TPX33933.1"/>
    <property type="molecule type" value="Genomic_DNA"/>
</dbReference>
<feature type="chain" id="PRO_5033840251" description="Extracellular membrane protein CFEM domain-containing protein" evidence="1">
    <location>
        <begin position="25"/>
        <end position="226"/>
    </location>
</feature>
<evidence type="ECO:0000313" key="3">
    <source>
        <dbReference type="EMBL" id="TPX40881.1"/>
    </source>
</evidence>
<dbReference type="Proteomes" id="UP000320475">
    <property type="component" value="Unassembled WGS sequence"/>
</dbReference>
<sequence length="226" mass="23396">MRTLLYPSAVLGFLVLTTPHTTSAGSSCKVPKTGTPESIQWFNPVCADAADAAKAYGDIRACCFPHDRLDNGGAMAYVDSTDARASRCFVNSAGKPPLEQCLAGKCSVVTYTPSADPDSYAAAAAGAGGAWMYPVCQAEDPLTHALTPDTENIKQCCAANGSLPAGAVMAYVVKKEAGLSRCILNGLAKGVLEGCLAKTSCHGLTGYLPSTSPDEYEHGGKTHGKQ</sequence>
<dbReference type="PROSITE" id="PS51257">
    <property type="entry name" value="PROKAR_LIPOPROTEIN"/>
    <property type="match status" value="1"/>
</dbReference>
<protein>
    <recommendedName>
        <fullName evidence="6">Extracellular membrane protein CFEM domain-containing protein</fullName>
    </recommendedName>
</protein>
<evidence type="ECO:0000313" key="5">
    <source>
        <dbReference type="Proteomes" id="UP000320475"/>
    </source>
</evidence>
<gene>
    <name evidence="3" type="ORF">SeLEV6574_g06363</name>
    <name evidence="2" type="ORF">SeMB42_g07416</name>
</gene>
<accession>A0A507C8S8</accession>
<proteinExistence type="predicted"/>
<keyword evidence="4" id="KW-1185">Reference proteome</keyword>
<organism evidence="2 4">
    <name type="scientific">Synchytrium endobioticum</name>
    <dbReference type="NCBI Taxonomy" id="286115"/>
    <lineage>
        <taxon>Eukaryota</taxon>
        <taxon>Fungi</taxon>
        <taxon>Fungi incertae sedis</taxon>
        <taxon>Chytridiomycota</taxon>
        <taxon>Chytridiomycota incertae sedis</taxon>
        <taxon>Chytridiomycetes</taxon>
        <taxon>Synchytriales</taxon>
        <taxon>Synchytriaceae</taxon>
        <taxon>Synchytrium</taxon>
    </lineage>
</organism>
<evidence type="ECO:0000313" key="2">
    <source>
        <dbReference type="EMBL" id="TPX33933.1"/>
    </source>
</evidence>
<evidence type="ECO:0000313" key="4">
    <source>
        <dbReference type="Proteomes" id="UP000317494"/>
    </source>
</evidence>
<keyword evidence="1" id="KW-0732">Signal</keyword>
<dbReference type="AlphaFoldDB" id="A0A507C8S8"/>
<dbReference type="EMBL" id="QEAM01000355">
    <property type="protein sequence ID" value="TPX40881.1"/>
    <property type="molecule type" value="Genomic_DNA"/>
</dbReference>
<evidence type="ECO:0000256" key="1">
    <source>
        <dbReference type="SAM" id="SignalP"/>
    </source>
</evidence>
<dbReference type="VEuPathDB" id="FungiDB:SeMB42_g07416"/>